<dbReference type="Gene3D" id="3.40.50.880">
    <property type="match status" value="1"/>
</dbReference>
<dbReference type="InterPro" id="IPR029062">
    <property type="entry name" value="Class_I_gatase-like"/>
</dbReference>
<dbReference type="Pfam" id="PF03575">
    <property type="entry name" value="Peptidase_S51"/>
    <property type="match status" value="1"/>
</dbReference>
<dbReference type="EMBL" id="JACATZ010000003">
    <property type="protein sequence ID" value="NWJ48008.1"/>
    <property type="molecule type" value="Genomic_DNA"/>
</dbReference>
<dbReference type="RefSeq" id="WP_341471787.1">
    <property type="nucleotide sequence ID" value="NZ_CP128400.1"/>
</dbReference>
<organism evidence="5 7">
    <name type="scientific">Candidatus Chlorohelix allophototropha</name>
    <dbReference type="NCBI Taxonomy" id="3003348"/>
    <lineage>
        <taxon>Bacteria</taxon>
        <taxon>Bacillati</taxon>
        <taxon>Chloroflexota</taxon>
        <taxon>Chloroflexia</taxon>
        <taxon>Candidatus Chloroheliales</taxon>
        <taxon>Candidatus Chloroheliaceae</taxon>
        <taxon>Candidatus Chlorohelix</taxon>
    </lineage>
</organism>
<proteinExistence type="inferred from homology"/>
<dbReference type="Proteomes" id="UP001431572">
    <property type="component" value="Chromosome 2"/>
</dbReference>
<accession>A0A8T7M7A6</accession>
<evidence type="ECO:0000256" key="3">
    <source>
        <dbReference type="ARBA" id="ARBA00022801"/>
    </source>
</evidence>
<keyword evidence="3" id="KW-0378">Hydrolase</keyword>
<dbReference type="InterPro" id="IPR005320">
    <property type="entry name" value="Peptidase_S51"/>
</dbReference>
<dbReference type="Proteomes" id="UP000521676">
    <property type="component" value="Unassembled WGS sequence"/>
</dbReference>
<sequence length="251" mass="27716">METGMTAGALALVGSGEYLPVMEETDRFLLNTLGNPQKAKVVLIPTASGLEAGMPARWSQLGVEHFVKIGAKVEPAMIIKREDTTRPEILHKLRDADFYYFSGGNPMYLVDTLLDTPAWEIILDRHRQGAVLAGCSAGAMAFGGFTLNMRSAFKGQSPEWMNALNVEPSLVTYPHFDRLHSFVNPTLFTAIISNAPLGVLQLGIDEDTALVRSRKDNGWEWSVMGRQSVTLFRGKDNQQIFRSGETLNLEI</sequence>
<name>A0A8T7M7A6_9CHLR</name>
<evidence type="ECO:0000313" key="7">
    <source>
        <dbReference type="Proteomes" id="UP000521676"/>
    </source>
</evidence>
<evidence type="ECO:0000256" key="1">
    <source>
        <dbReference type="ARBA" id="ARBA00006534"/>
    </source>
</evidence>
<keyword evidence="2" id="KW-0645">Protease</keyword>
<protein>
    <submittedName>
        <fullName evidence="5">Type 1 glutamine amidotransferase-like domain-containing protein</fullName>
    </submittedName>
</protein>
<dbReference type="SUPFAM" id="SSF52317">
    <property type="entry name" value="Class I glutamine amidotransferase-like"/>
    <property type="match status" value="1"/>
</dbReference>
<dbReference type="AlphaFoldDB" id="A0A8T7M7A6"/>
<reference evidence="5 7" key="1">
    <citation type="submission" date="2020-06" db="EMBL/GenBank/DDBJ databases">
        <title>Anoxygenic phototrophic Chloroflexota member uses a Type I reaction center.</title>
        <authorList>
            <person name="Tsuji J.M."/>
            <person name="Shaw N.A."/>
            <person name="Nagashima S."/>
            <person name="Venkiteswaran J."/>
            <person name="Schiff S.L."/>
            <person name="Hanada S."/>
            <person name="Tank M."/>
            <person name="Neufeld J.D."/>
        </authorList>
    </citation>
    <scope>NUCLEOTIDE SEQUENCE [LARGE SCALE GENOMIC DNA]</scope>
    <source>
        <strain evidence="5">L227-S17</strain>
    </source>
</reference>
<dbReference type="PANTHER" id="PTHR36175:SF1">
    <property type="entry name" value="CYANOPHYCINASE"/>
    <property type="match status" value="1"/>
</dbReference>
<evidence type="ECO:0000313" key="8">
    <source>
        <dbReference type="Proteomes" id="UP001431572"/>
    </source>
</evidence>
<keyword evidence="8" id="KW-1185">Reference proteome</keyword>
<keyword evidence="5" id="KW-0315">Glutamine amidotransferase</keyword>
<dbReference type="EMBL" id="CP128400">
    <property type="protein sequence ID" value="WJW69913.1"/>
    <property type="molecule type" value="Genomic_DNA"/>
</dbReference>
<evidence type="ECO:0000256" key="4">
    <source>
        <dbReference type="ARBA" id="ARBA00022825"/>
    </source>
</evidence>
<evidence type="ECO:0000256" key="2">
    <source>
        <dbReference type="ARBA" id="ARBA00022670"/>
    </source>
</evidence>
<gene>
    <name evidence="5" type="ORF">HXX08_19305</name>
    <name evidence="6" type="ORF">OZ401_003543</name>
</gene>
<dbReference type="PANTHER" id="PTHR36175">
    <property type="entry name" value="CYANOPHYCINASE"/>
    <property type="match status" value="1"/>
</dbReference>
<reference evidence="6" key="2">
    <citation type="journal article" date="2024" name="Nature">
        <title>Anoxygenic phototroph of the Chloroflexota uses a type I reaction centre.</title>
        <authorList>
            <person name="Tsuji J.M."/>
            <person name="Shaw N.A."/>
            <person name="Nagashima S."/>
            <person name="Venkiteswaran J.J."/>
            <person name="Schiff S.L."/>
            <person name="Watanabe T."/>
            <person name="Fukui M."/>
            <person name="Hanada S."/>
            <person name="Tank M."/>
            <person name="Neufeld J.D."/>
        </authorList>
    </citation>
    <scope>NUCLEOTIDE SEQUENCE</scope>
    <source>
        <strain evidence="6">L227-S17</strain>
    </source>
</reference>
<dbReference type="GO" id="GO:0006508">
    <property type="term" value="P:proteolysis"/>
    <property type="evidence" value="ECO:0007669"/>
    <property type="project" value="UniProtKB-KW"/>
</dbReference>
<evidence type="ECO:0000313" key="6">
    <source>
        <dbReference type="EMBL" id="WJW69913.1"/>
    </source>
</evidence>
<dbReference type="GO" id="GO:0008236">
    <property type="term" value="F:serine-type peptidase activity"/>
    <property type="evidence" value="ECO:0007669"/>
    <property type="project" value="UniProtKB-KW"/>
</dbReference>
<comment type="similarity">
    <text evidence="1">Belongs to the peptidase S51 family.</text>
</comment>
<evidence type="ECO:0000313" key="5">
    <source>
        <dbReference type="EMBL" id="NWJ48008.1"/>
    </source>
</evidence>
<keyword evidence="4" id="KW-0720">Serine protease</keyword>